<evidence type="ECO:0000256" key="5">
    <source>
        <dbReference type="ARBA" id="ARBA00022895"/>
    </source>
</evidence>
<feature type="region of interest" description="Disordered" evidence="9">
    <location>
        <begin position="221"/>
        <end position="268"/>
    </location>
</feature>
<dbReference type="OrthoDB" id="77828at2759"/>
<dbReference type="GO" id="GO:0005634">
    <property type="term" value="C:nucleus"/>
    <property type="evidence" value="ECO:0007669"/>
    <property type="project" value="UniProtKB-SubCell"/>
</dbReference>
<keyword evidence="7" id="KW-0539">Nucleus</keyword>
<keyword evidence="4" id="KW-0158">Chromosome</keyword>
<dbReference type="PANTHER" id="PTHR13989">
    <property type="entry name" value="REPLICATION PROTEIN A-RELATED"/>
    <property type="match status" value="1"/>
</dbReference>
<comment type="subcellular location">
    <subcellularLocation>
        <location evidence="2">Chromosome</location>
        <location evidence="2">Telomere</location>
    </subcellularLocation>
    <subcellularLocation>
        <location evidence="1">Nucleus</location>
    </subcellularLocation>
</comment>
<evidence type="ECO:0000313" key="11">
    <source>
        <dbReference type="Proteomes" id="UP000054018"/>
    </source>
</evidence>
<feature type="compositionally biased region" description="Basic and acidic residues" evidence="9">
    <location>
        <begin position="360"/>
        <end position="371"/>
    </location>
</feature>
<dbReference type="HOGENOM" id="CLU_019576_0_0_1"/>
<dbReference type="InterPro" id="IPR040260">
    <property type="entry name" value="RFA2-like"/>
</dbReference>
<accession>A0A0C9YLX1</accession>
<name>A0A0C9YLX1_9AGAM</name>
<dbReference type="GO" id="GO:0000781">
    <property type="term" value="C:chromosome, telomeric region"/>
    <property type="evidence" value="ECO:0007669"/>
    <property type="project" value="UniProtKB-SubCell"/>
</dbReference>
<feature type="region of interest" description="Disordered" evidence="9">
    <location>
        <begin position="88"/>
        <end position="120"/>
    </location>
</feature>
<evidence type="ECO:0000256" key="3">
    <source>
        <dbReference type="ARBA" id="ARBA00017411"/>
    </source>
</evidence>
<dbReference type="PANTHER" id="PTHR13989:SF33">
    <property type="entry name" value="CST COMPLEX SUBUNIT STN1"/>
    <property type="match status" value="1"/>
</dbReference>
<dbReference type="EMBL" id="KN833704">
    <property type="protein sequence ID" value="KIK25960.1"/>
    <property type="molecule type" value="Genomic_DNA"/>
</dbReference>
<evidence type="ECO:0000313" key="10">
    <source>
        <dbReference type="EMBL" id="KIK25960.1"/>
    </source>
</evidence>
<keyword evidence="5" id="KW-0779">Telomere</keyword>
<evidence type="ECO:0000256" key="8">
    <source>
        <dbReference type="ARBA" id="ARBA00030039"/>
    </source>
</evidence>
<feature type="region of interest" description="Disordered" evidence="9">
    <location>
        <begin position="360"/>
        <end position="384"/>
    </location>
</feature>
<protein>
    <recommendedName>
        <fullName evidence="3">CST complex subunit STN1</fullName>
    </recommendedName>
    <alternativeName>
        <fullName evidence="8">Suppressor of cdc thirteen homolog</fullName>
    </alternativeName>
</protein>
<dbReference type="Gene3D" id="2.40.50.140">
    <property type="entry name" value="Nucleic acid-binding proteins"/>
    <property type="match status" value="1"/>
</dbReference>
<dbReference type="Proteomes" id="UP000054018">
    <property type="component" value="Unassembled WGS sequence"/>
</dbReference>
<evidence type="ECO:0000256" key="6">
    <source>
        <dbReference type="ARBA" id="ARBA00023125"/>
    </source>
</evidence>
<dbReference type="InterPro" id="IPR012340">
    <property type="entry name" value="NA-bd_OB-fold"/>
</dbReference>
<sequence>MMGATSSPHSVQDLWKWTFTRDAIAPCFIRDVLSMKEASAKDADFFWIGYTPCRFVNLVGMVVAVQVRENRTIYTLDDGTEAIDCILRHPAPPKPTAERKNTARPPSPKKPKSGINSVAPLEPPIPVTEVGYVVRVVGRVTCHYETRQIVTDSIEPCASVLDEADHWLRVAELHKSKYSLAVPFVIPPPVEHVQDNVGRQYTDGKSVFSTGVAYDTPSYTLAPRGAQPQTRTHVLPSDSRFSLSPEAPSSPVKGSSPTKVPGSHSKIKLRHPSRLRSCDLTSNIFRLHLKHYMDNTRVNPQADLSYNRRKVQTNQLERTPMTQRTDALSLMPEPAHGFTLSHLRRVPELALLAARVVRAESRRREKAEQSKARRHAKAQPAMSFTGTVSSVSAGASIQVPTSKRDPSHDPFRAKKKRLFEWALARLYEEGSIILWDGPVHPLPLPVSTPEAWIEISLWSESANSKFSASAISMPLSSVSVSRSSGRGTEEDDINEYLSDPQFNEDAYVSLTPELLSAYVKEAAAALKRRKAKGGGREGGGREPTSEEVAAYLHRTDARWARVGAWAVEEALETLRR</sequence>
<evidence type="ECO:0000256" key="4">
    <source>
        <dbReference type="ARBA" id="ARBA00022454"/>
    </source>
</evidence>
<gene>
    <name evidence="10" type="ORF">PISMIDRAFT_315105</name>
</gene>
<proteinExistence type="predicted"/>
<reference evidence="11" key="2">
    <citation type="submission" date="2015-01" db="EMBL/GenBank/DDBJ databases">
        <title>Evolutionary Origins and Diversification of the Mycorrhizal Mutualists.</title>
        <authorList>
            <consortium name="DOE Joint Genome Institute"/>
            <consortium name="Mycorrhizal Genomics Consortium"/>
            <person name="Kohler A."/>
            <person name="Kuo A."/>
            <person name="Nagy L.G."/>
            <person name="Floudas D."/>
            <person name="Copeland A."/>
            <person name="Barry K.W."/>
            <person name="Cichocki N."/>
            <person name="Veneault-Fourrey C."/>
            <person name="LaButti K."/>
            <person name="Lindquist E.A."/>
            <person name="Lipzen A."/>
            <person name="Lundell T."/>
            <person name="Morin E."/>
            <person name="Murat C."/>
            <person name="Riley R."/>
            <person name="Ohm R."/>
            <person name="Sun H."/>
            <person name="Tunlid A."/>
            <person name="Henrissat B."/>
            <person name="Grigoriev I.V."/>
            <person name="Hibbett D.S."/>
            <person name="Martin F."/>
        </authorList>
    </citation>
    <scope>NUCLEOTIDE SEQUENCE [LARGE SCALE GENOMIC DNA]</scope>
    <source>
        <strain evidence="11">441</strain>
    </source>
</reference>
<evidence type="ECO:0000256" key="1">
    <source>
        <dbReference type="ARBA" id="ARBA00004123"/>
    </source>
</evidence>
<organism evidence="10 11">
    <name type="scientific">Pisolithus microcarpus 441</name>
    <dbReference type="NCBI Taxonomy" id="765257"/>
    <lineage>
        <taxon>Eukaryota</taxon>
        <taxon>Fungi</taxon>
        <taxon>Dikarya</taxon>
        <taxon>Basidiomycota</taxon>
        <taxon>Agaricomycotina</taxon>
        <taxon>Agaricomycetes</taxon>
        <taxon>Agaricomycetidae</taxon>
        <taxon>Boletales</taxon>
        <taxon>Sclerodermatineae</taxon>
        <taxon>Pisolithaceae</taxon>
        <taxon>Pisolithus</taxon>
    </lineage>
</organism>
<keyword evidence="6" id="KW-0238">DNA-binding</keyword>
<evidence type="ECO:0000256" key="9">
    <source>
        <dbReference type="SAM" id="MobiDB-lite"/>
    </source>
</evidence>
<dbReference type="GO" id="GO:0003677">
    <property type="term" value="F:DNA binding"/>
    <property type="evidence" value="ECO:0007669"/>
    <property type="project" value="UniProtKB-KW"/>
</dbReference>
<reference evidence="10 11" key="1">
    <citation type="submission" date="2014-04" db="EMBL/GenBank/DDBJ databases">
        <authorList>
            <consortium name="DOE Joint Genome Institute"/>
            <person name="Kuo A."/>
            <person name="Kohler A."/>
            <person name="Costa M.D."/>
            <person name="Nagy L.G."/>
            <person name="Floudas D."/>
            <person name="Copeland A."/>
            <person name="Barry K.W."/>
            <person name="Cichocki N."/>
            <person name="Veneault-Fourrey C."/>
            <person name="LaButti K."/>
            <person name="Lindquist E.A."/>
            <person name="Lipzen A."/>
            <person name="Lundell T."/>
            <person name="Morin E."/>
            <person name="Murat C."/>
            <person name="Sun H."/>
            <person name="Tunlid A."/>
            <person name="Henrissat B."/>
            <person name="Grigoriev I.V."/>
            <person name="Hibbett D.S."/>
            <person name="Martin F."/>
            <person name="Nordberg H.P."/>
            <person name="Cantor M.N."/>
            <person name="Hua S.X."/>
        </authorList>
    </citation>
    <scope>NUCLEOTIDE SEQUENCE [LARGE SCALE GENOMIC DNA]</scope>
    <source>
        <strain evidence="10 11">441</strain>
    </source>
</reference>
<dbReference type="SUPFAM" id="SSF50249">
    <property type="entry name" value="Nucleic acid-binding proteins"/>
    <property type="match status" value="1"/>
</dbReference>
<keyword evidence="11" id="KW-1185">Reference proteome</keyword>
<dbReference type="STRING" id="765257.A0A0C9YLX1"/>
<evidence type="ECO:0000256" key="7">
    <source>
        <dbReference type="ARBA" id="ARBA00023242"/>
    </source>
</evidence>
<dbReference type="AlphaFoldDB" id="A0A0C9YLX1"/>
<evidence type="ECO:0000256" key="2">
    <source>
        <dbReference type="ARBA" id="ARBA00004574"/>
    </source>
</evidence>